<feature type="coiled-coil region" evidence="12">
    <location>
        <begin position="283"/>
        <end position="317"/>
    </location>
</feature>
<keyword evidence="13" id="KW-0812">Transmembrane</keyword>
<sequence length="528" mass="59969">MKLSKKTFLYSIGISVLLIGLIVIYFVTMLPSLYVDYMKKENLKSVVEVEKGYMKNHSYEGLKVQNPTGSATLEIPMSGNVLYVAGMGFHADITVKDENLVQFIGQVRECFQDIKDMDKEDFEVIDWNLLKDGISQGEVLNQQSPIDMKVEVNQDAEVFRKDGTGKTHVVGDDIFVFEGGVSDESNQYTTYIAMGKSADSLVISFLPVMTPQMKEIKPIVLGSVPMIAAVLFLIVMICSQYFSRKIVNPVIRLAHYAQEVRTAGNLEVTPFEIREKDEIGELGRSLNELYTRIRENYEELEKKNELLRKENKRQEVFLRASSHQLKTPVTAALLLVDGMIQEVGKYQDTKTYLPQVKAQLQSMRRIVEDILYLNHCTEHLQMEPVDMELLMDDVISSYAVQVEAKQLSSEKKTVPCKLVSDRELLKKILDNLVSNAVSYTPPGGRIFLEVCEDRVRILNEGAHIEEEMLPHVYEPFVSGNTREKGKGLGLYVSAYYCEVLGYQLHIENVQMDVKEDTSEGVLTILRFH</sequence>
<dbReference type="SMART" id="SM00387">
    <property type="entry name" value="HATPase_c"/>
    <property type="match status" value="1"/>
</dbReference>
<dbReference type="EMBL" id="JABACJ020000018">
    <property type="protein sequence ID" value="MBU3877443.1"/>
    <property type="molecule type" value="Genomic_DNA"/>
</dbReference>
<evidence type="ECO:0000256" key="11">
    <source>
        <dbReference type="ARBA" id="ARBA00023136"/>
    </source>
</evidence>
<evidence type="ECO:0000256" key="9">
    <source>
        <dbReference type="ARBA" id="ARBA00022840"/>
    </source>
</evidence>
<evidence type="ECO:0000256" key="2">
    <source>
        <dbReference type="ARBA" id="ARBA00004651"/>
    </source>
</evidence>
<dbReference type="InterPro" id="IPR050398">
    <property type="entry name" value="HssS/ArlS-like"/>
</dbReference>
<evidence type="ECO:0000256" key="4">
    <source>
        <dbReference type="ARBA" id="ARBA00022475"/>
    </source>
</evidence>
<comment type="subcellular location">
    <subcellularLocation>
        <location evidence="2">Cell membrane</location>
        <topology evidence="2">Multi-pass membrane protein</topology>
    </subcellularLocation>
</comment>
<dbReference type="PROSITE" id="PS50109">
    <property type="entry name" value="HIS_KIN"/>
    <property type="match status" value="1"/>
</dbReference>
<dbReference type="Pfam" id="PF00512">
    <property type="entry name" value="HisKA"/>
    <property type="match status" value="1"/>
</dbReference>
<dbReference type="CDD" id="cd06225">
    <property type="entry name" value="HAMP"/>
    <property type="match status" value="1"/>
</dbReference>
<comment type="catalytic activity">
    <reaction evidence="1">
        <text>ATP + protein L-histidine = ADP + protein N-phospho-L-histidine.</text>
        <dbReference type="EC" id="2.7.13.3"/>
    </reaction>
</comment>
<proteinExistence type="predicted"/>
<evidence type="ECO:0000259" key="14">
    <source>
        <dbReference type="PROSITE" id="PS50109"/>
    </source>
</evidence>
<dbReference type="InterPro" id="IPR003660">
    <property type="entry name" value="HAMP_dom"/>
</dbReference>
<protein>
    <recommendedName>
        <fullName evidence="3">histidine kinase</fullName>
        <ecNumber evidence="3">2.7.13.3</ecNumber>
    </recommendedName>
</protein>
<gene>
    <name evidence="16" type="ORF">HGO97_016690</name>
</gene>
<keyword evidence="8 16" id="KW-0418">Kinase</keyword>
<evidence type="ECO:0000259" key="15">
    <source>
        <dbReference type="PROSITE" id="PS50885"/>
    </source>
</evidence>
<keyword evidence="11 13" id="KW-0472">Membrane</keyword>
<dbReference type="EC" id="2.7.13.3" evidence="3"/>
<dbReference type="Pfam" id="PF00672">
    <property type="entry name" value="HAMP"/>
    <property type="match status" value="1"/>
</dbReference>
<feature type="transmembrane region" description="Helical" evidence="13">
    <location>
        <begin position="12"/>
        <end position="35"/>
    </location>
</feature>
<dbReference type="SMART" id="SM00388">
    <property type="entry name" value="HisKA"/>
    <property type="match status" value="1"/>
</dbReference>
<keyword evidence="7" id="KW-0547">Nucleotide-binding</keyword>
<keyword evidence="13" id="KW-1133">Transmembrane helix</keyword>
<keyword evidence="5" id="KW-0597">Phosphoprotein</keyword>
<comment type="caution">
    <text evidence="16">The sequence shown here is derived from an EMBL/GenBank/DDBJ whole genome shotgun (WGS) entry which is preliminary data.</text>
</comment>
<dbReference type="PANTHER" id="PTHR45528">
    <property type="entry name" value="SENSOR HISTIDINE KINASE CPXA"/>
    <property type="match status" value="1"/>
</dbReference>
<dbReference type="InterPro" id="IPR003661">
    <property type="entry name" value="HisK_dim/P_dom"/>
</dbReference>
<evidence type="ECO:0000313" key="16">
    <source>
        <dbReference type="EMBL" id="MBU3877443.1"/>
    </source>
</evidence>
<feature type="domain" description="Histidine kinase" evidence="14">
    <location>
        <begin position="320"/>
        <end position="528"/>
    </location>
</feature>
<evidence type="ECO:0000256" key="8">
    <source>
        <dbReference type="ARBA" id="ARBA00022777"/>
    </source>
</evidence>
<evidence type="ECO:0000313" key="17">
    <source>
        <dbReference type="Proteomes" id="UP000723714"/>
    </source>
</evidence>
<dbReference type="RefSeq" id="WP_216243953.1">
    <property type="nucleotide sequence ID" value="NZ_JABACJ020000018.1"/>
</dbReference>
<evidence type="ECO:0000256" key="12">
    <source>
        <dbReference type="SAM" id="Coils"/>
    </source>
</evidence>
<dbReference type="PANTHER" id="PTHR45528:SF1">
    <property type="entry name" value="SENSOR HISTIDINE KINASE CPXA"/>
    <property type="match status" value="1"/>
</dbReference>
<dbReference type="InterPro" id="IPR003594">
    <property type="entry name" value="HATPase_dom"/>
</dbReference>
<evidence type="ECO:0000256" key="1">
    <source>
        <dbReference type="ARBA" id="ARBA00000085"/>
    </source>
</evidence>
<dbReference type="Pfam" id="PF02518">
    <property type="entry name" value="HATPase_c"/>
    <property type="match status" value="1"/>
</dbReference>
<evidence type="ECO:0000256" key="7">
    <source>
        <dbReference type="ARBA" id="ARBA00022741"/>
    </source>
</evidence>
<evidence type="ECO:0000256" key="6">
    <source>
        <dbReference type="ARBA" id="ARBA00022679"/>
    </source>
</evidence>
<keyword evidence="9" id="KW-0067">ATP-binding</keyword>
<keyword evidence="6" id="KW-0808">Transferase</keyword>
<keyword evidence="17" id="KW-1185">Reference proteome</keyword>
<dbReference type="GO" id="GO:0016301">
    <property type="term" value="F:kinase activity"/>
    <property type="evidence" value="ECO:0007669"/>
    <property type="project" value="UniProtKB-KW"/>
</dbReference>
<feature type="transmembrane region" description="Helical" evidence="13">
    <location>
        <begin position="219"/>
        <end position="242"/>
    </location>
</feature>
<keyword evidence="4" id="KW-1003">Cell membrane</keyword>
<dbReference type="InterPro" id="IPR005467">
    <property type="entry name" value="His_kinase_dom"/>
</dbReference>
<organism evidence="16 17">
    <name type="scientific">Faecalicatena faecalis</name>
    <dbReference type="NCBI Taxonomy" id="2726362"/>
    <lineage>
        <taxon>Bacteria</taxon>
        <taxon>Bacillati</taxon>
        <taxon>Bacillota</taxon>
        <taxon>Clostridia</taxon>
        <taxon>Lachnospirales</taxon>
        <taxon>Lachnospiraceae</taxon>
        <taxon>Faecalicatena</taxon>
    </lineage>
</organism>
<dbReference type="Proteomes" id="UP000723714">
    <property type="component" value="Unassembled WGS sequence"/>
</dbReference>
<dbReference type="PROSITE" id="PS50885">
    <property type="entry name" value="HAMP"/>
    <property type="match status" value="1"/>
</dbReference>
<reference evidence="16 17" key="1">
    <citation type="submission" date="2021-06" db="EMBL/GenBank/DDBJ databases">
        <title>Faecalicatena sp. nov. isolated from porcine feces.</title>
        <authorList>
            <person name="Oh B.S."/>
            <person name="Lee J.H."/>
        </authorList>
    </citation>
    <scope>NUCLEOTIDE SEQUENCE [LARGE SCALE GENOMIC DNA]</scope>
    <source>
        <strain evidence="16 17">AGMB00832</strain>
    </source>
</reference>
<evidence type="ECO:0000256" key="3">
    <source>
        <dbReference type="ARBA" id="ARBA00012438"/>
    </source>
</evidence>
<evidence type="ECO:0000256" key="5">
    <source>
        <dbReference type="ARBA" id="ARBA00022553"/>
    </source>
</evidence>
<keyword evidence="12" id="KW-0175">Coiled coil</keyword>
<evidence type="ECO:0000256" key="10">
    <source>
        <dbReference type="ARBA" id="ARBA00023012"/>
    </source>
</evidence>
<dbReference type="SMART" id="SM00304">
    <property type="entry name" value="HAMP"/>
    <property type="match status" value="1"/>
</dbReference>
<name>A0ABS6D765_9FIRM</name>
<feature type="domain" description="HAMP" evidence="15">
    <location>
        <begin position="244"/>
        <end position="298"/>
    </location>
</feature>
<accession>A0ABS6D765</accession>
<keyword evidence="10" id="KW-0902">Two-component regulatory system</keyword>
<dbReference type="CDD" id="cd00082">
    <property type="entry name" value="HisKA"/>
    <property type="match status" value="1"/>
</dbReference>
<evidence type="ECO:0000256" key="13">
    <source>
        <dbReference type="SAM" id="Phobius"/>
    </source>
</evidence>